<feature type="compositionally biased region" description="Basic and acidic residues" evidence="1">
    <location>
        <begin position="152"/>
        <end position="164"/>
    </location>
</feature>
<comment type="caution">
    <text evidence="3">The sequence shown here is derived from an EMBL/GenBank/DDBJ whole genome shotgun (WGS) entry which is preliminary data.</text>
</comment>
<proteinExistence type="predicted"/>
<feature type="signal peptide" evidence="2">
    <location>
        <begin position="1"/>
        <end position="26"/>
    </location>
</feature>
<feature type="compositionally biased region" description="Basic and acidic residues" evidence="1">
    <location>
        <begin position="59"/>
        <end position="68"/>
    </location>
</feature>
<keyword evidence="2" id="KW-0732">Signal</keyword>
<dbReference type="Proteomes" id="UP000292781">
    <property type="component" value="Unassembled WGS sequence"/>
</dbReference>
<dbReference type="EMBL" id="SJFN01000051">
    <property type="protein sequence ID" value="TBW32885.1"/>
    <property type="molecule type" value="Genomic_DNA"/>
</dbReference>
<feature type="region of interest" description="Disordered" evidence="1">
    <location>
        <begin position="59"/>
        <end position="207"/>
    </location>
</feature>
<evidence type="ECO:0000256" key="1">
    <source>
        <dbReference type="SAM" id="MobiDB-lite"/>
    </source>
</evidence>
<protein>
    <recommendedName>
        <fullName evidence="5">DUF3035 domain-containing protein</fullName>
    </recommendedName>
</protein>
<name>A0A4Q9VF44_9HYPH</name>
<organism evidence="3 4">
    <name type="scientific">Siculibacillus lacustris</name>
    <dbReference type="NCBI Taxonomy" id="1549641"/>
    <lineage>
        <taxon>Bacteria</taxon>
        <taxon>Pseudomonadati</taxon>
        <taxon>Pseudomonadota</taxon>
        <taxon>Alphaproteobacteria</taxon>
        <taxon>Hyphomicrobiales</taxon>
        <taxon>Ancalomicrobiaceae</taxon>
        <taxon>Siculibacillus</taxon>
    </lineage>
</organism>
<accession>A0A4Q9VF44</accession>
<dbReference type="OrthoDB" id="7835439at2"/>
<sequence>MTMKSVKAARSAAAVVVLAGFLAACASSSDGFVEEGTKDDTLEHNAIKAVMTGLGAVDPNEKPVDVKPRAPLVVPPHRELRNPVAPDSAVAANFPRNPEDIADEQRRQVGEGPGAGGRVMTPEELRRYAIPGAGHRAPADPNPGRALTPEEMAGHGKSMEEAIKRASNPSGRGTLVDPPDDYRKPSPNAPMVAPEEKSSWKPSWWPL</sequence>
<reference evidence="3 4" key="1">
    <citation type="submission" date="2019-02" db="EMBL/GenBank/DDBJ databases">
        <title>Siculibacillus lacustris gen. nov., sp. nov., a new rosette-forming bacterium isolated from a freshwater crater lake (Lake St. Ana, Romania).</title>
        <authorList>
            <person name="Felfoldi T."/>
            <person name="Marton Z."/>
            <person name="Szabo A."/>
            <person name="Mentes A."/>
            <person name="Boka K."/>
            <person name="Marialigeti K."/>
            <person name="Mathe I."/>
            <person name="Koncz M."/>
            <person name="Schumann P."/>
            <person name="Toth E."/>
        </authorList>
    </citation>
    <scope>NUCLEOTIDE SEQUENCE [LARGE SCALE GENOMIC DNA]</scope>
    <source>
        <strain evidence="3 4">SA-279</strain>
    </source>
</reference>
<feature type="compositionally biased region" description="Basic and acidic residues" evidence="1">
    <location>
        <begin position="97"/>
        <end position="109"/>
    </location>
</feature>
<evidence type="ECO:0008006" key="5">
    <source>
        <dbReference type="Google" id="ProtNLM"/>
    </source>
</evidence>
<evidence type="ECO:0000313" key="3">
    <source>
        <dbReference type="EMBL" id="TBW32885.1"/>
    </source>
</evidence>
<gene>
    <name evidence="3" type="ORF">EYW49_21325</name>
</gene>
<dbReference type="AlphaFoldDB" id="A0A4Q9VF44"/>
<dbReference type="PROSITE" id="PS51257">
    <property type="entry name" value="PROKAR_LIPOPROTEIN"/>
    <property type="match status" value="1"/>
</dbReference>
<dbReference type="RefSeq" id="WP_131311653.1">
    <property type="nucleotide sequence ID" value="NZ_SJFN01000051.1"/>
</dbReference>
<evidence type="ECO:0000256" key="2">
    <source>
        <dbReference type="SAM" id="SignalP"/>
    </source>
</evidence>
<feature type="chain" id="PRO_5020740771" description="DUF3035 domain-containing protein" evidence="2">
    <location>
        <begin position="27"/>
        <end position="207"/>
    </location>
</feature>
<keyword evidence="4" id="KW-1185">Reference proteome</keyword>
<evidence type="ECO:0000313" key="4">
    <source>
        <dbReference type="Proteomes" id="UP000292781"/>
    </source>
</evidence>